<keyword evidence="2 11" id="KW-0547">Nucleotide-binding</keyword>
<evidence type="ECO:0000256" key="10">
    <source>
        <dbReference type="ARBA" id="ARBA00048988"/>
    </source>
</evidence>
<evidence type="ECO:0000259" key="13">
    <source>
        <dbReference type="PROSITE" id="PS51198"/>
    </source>
</evidence>
<evidence type="ECO:0000256" key="2">
    <source>
        <dbReference type="ARBA" id="ARBA00022741"/>
    </source>
</evidence>
<dbReference type="CDD" id="cd17932">
    <property type="entry name" value="DEXQc_UvrD"/>
    <property type="match status" value="1"/>
</dbReference>
<evidence type="ECO:0000256" key="9">
    <source>
        <dbReference type="ARBA" id="ARBA00034808"/>
    </source>
</evidence>
<evidence type="ECO:0000256" key="7">
    <source>
        <dbReference type="ARBA" id="ARBA00023235"/>
    </source>
</evidence>
<dbReference type="Gene3D" id="3.40.50.300">
    <property type="entry name" value="P-loop containing nucleotide triphosphate hydrolases"/>
    <property type="match status" value="3"/>
</dbReference>
<comment type="catalytic activity">
    <reaction evidence="10">
        <text>ATP + H2O = ADP + phosphate + H(+)</text>
        <dbReference type="Rhea" id="RHEA:13065"/>
        <dbReference type="ChEBI" id="CHEBI:15377"/>
        <dbReference type="ChEBI" id="CHEBI:15378"/>
        <dbReference type="ChEBI" id="CHEBI:30616"/>
        <dbReference type="ChEBI" id="CHEBI:43474"/>
        <dbReference type="ChEBI" id="CHEBI:456216"/>
        <dbReference type="EC" id="5.6.2.4"/>
    </reaction>
</comment>
<dbReference type="Gene3D" id="1.10.10.160">
    <property type="match status" value="1"/>
</dbReference>
<feature type="domain" description="UvrD-like helicase ATP-binding" evidence="13">
    <location>
        <begin position="23"/>
        <end position="340"/>
    </location>
</feature>
<dbReference type="GO" id="GO:0003677">
    <property type="term" value="F:DNA binding"/>
    <property type="evidence" value="ECO:0007669"/>
    <property type="project" value="UniProtKB-KW"/>
</dbReference>
<keyword evidence="3 11" id="KW-0378">Hydrolase</keyword>
<dbReference type="GO" id="GO:0000725">
    <property type="term" value="P:recombinational repair"/>
    <property type="evidence" value="ECO:0007669"/>
    <property type="project" value="TreeGrafter"/>
</dbReference>
<dbReference type="FunFam" id="1.10.486.10:FF:000003">
    <property type="entry name" value="ATP-dependent DNA helicase"/>
    <property type="match status" value="1"/>
</dbReference>
<evidence type="ECO:0000256" key="6">
    <source>
        <dbReference type="ARBA" id="ARBA00023125"/>
    </source>
</evidence>
<dbReference type="Pfam" id="PF13361">
    <property type="entry name" value="UvrD_C"/>
    <property type="match status" value="1"/>
</dbReference>
<comment type="similarity">
    <text evidence="1">Belongs to the helicase family. UvrD subfamily.</text>
</comment>
<dbReference type="Proteomes" id="UP000824262">
    <property type="component" value="Unassembled WGS sequence"/>
</dbReference>
<keyword evidence="4 11" id="KW-0347">Helicase</keyword>
<protein>
    <recommendedName>
        <fullName evidence="9">DNA 3'-5' helicase</fullName>
        <ecNumber evidence="9">5.6.2.4</ecNumber>
    </recommendedName>
</protein>
<comment type="catalytic activity">
    <reaction evidence="8">
        <text>Couples ATP hydrolysis with the unwinding of duplex DNA by translocating in the 3'-5' direction.</text>
        <dbReference type="EC" id="5.6.2.4"/>
    </reaction>
</comment>
<feature type="region of interest" description="Disordered" evidence="12">
    <location>
        <begin position="702"/>
        <end position="724"/>
    </location>
</feature>
<name>A0A9D0ZD08_9FIRM</name>
<reference evidence="15" key="2">
    <citation type="journal article" date="2021" name="PeerJ">
        <title>Extensive microbial diversity within the chicken gut microbiome revealed by metagenomics and culture.</title>
        <authorList>
            <person name="Gilroy R."/>
            <person name="Ravi A."/>
            <person name="Getino M."/>
            <person name="Pursley I."/>
            <person name="Horton D.L."/>
            <person name="Alikhan N.F."/>
            <person name="Baker D."/>
            <person name="Gharbi K."/>
            <person name="Hall N."/>
            <person name="Watson M."/>
            <person name="Adriaenssens E.M."/>
            <person name="Foster-Nyarko E."/>
            <person name="Jarju S."/>
            <person name="Secka A."/>
            <person name="Antonio M."/>
            <person name="Oren A."/>
            <person name="Chaudhuri R.R."/>
            <person name="La Ragione R."/>
            <person name="Hildebrand F."/>
            <person name="Pallen M.J."/>
        </authorList>
    </citation>
    <scope>NUCLEOTIDE SEQUENCE</scope>
    <source>
        <strain evidence="15">ChiBcolR7-354</strain>
    </source>
</reference>
<sequence>MNTADFEKRYIAARRSVIEADFKRLNPMQRQAVLATEGPLLILAGAGSGKTTVLINRVANLLKYGRASDTDEIPENATEADLAVLEAGPSPEAQRIAAYGRVEPWRIIAITFTNKAADELKTRLEGMLGPEANDIWARTFHSACVRILRRDADRLGYPRDFTIYDTADRLSVMRSILRELDLDDKVYPPKSVLARLDAARDELLSPELFAGRYGSSGDVRLRKISEIYKLYAQRLFAAGAMDFDDLLYNTVRLFRECPDVLEHYQRQFKYVLIDEYQDTNNLQYLLASMLAGGWGNICVVGDDDQSIYKFRGATIENILSFEKEFKGCRTIRLEQNYRSTGHILGAANAVIANNTERKGKTLWTNAGDGDKLLLYTAQNEDDEAQFVASRILAWRGGGGNFRDCAVLYRMNAQSNRLEFAFKRNGIPYRVVGGMRFFDRAEVKDMLAYLTVLLTPADDLRLARIINSPQRGIGDKTVETARQIAAREGTSLYDVISRANEYEELRRAAPKLIKFTDMISSLRSLAETESLDRLYDAVIEETGYAQALKEKGGDEATARLENINELKTNILGYIKETGDESLAGFLDEVALYTDIDSYDREADCAIMMTMHSAKGLEFPNVFIVGAEEGLFPGARCIGDPEEMEEERRLCYVALTRAKEHLYITCARQRMIFGRTTMNLPSRFVEEIPAEHLDRAGFDLRRQNSAGAGSAAREGARHAGFGSARRQGIRREGSMLHAPAPPKSENKAAAFSLGDRVVHTAFGPGEITKMTPMGGDALIEITFDGPGVKRLMLRAAAQHMKKEE</sequence>
<keyword evidence="6" id="KW-0238">DNA-binding</keyword>
<dbReference type="PANTHER" id="PTHR11070">
    <property type="entry name" value="UVRD / RECB / PCRA DNA HELICASE FAMILY MEMBER"/>
    <property type="match status" value="1"/>
</dbReference>
<dbReference type="GO" id="GO:0033202">
    <property type="term" value="C:DNA helicase complex"/>
    <property type="evidence" value="ECO:0007669"/>
    <property type="project" value="TreeGrafter"/>
</dbReference>
<dbReference type="PROSITE" id="PS51217">
    <property type="entry name" value="UVRD_HELICASE_CTER"/>
    <property type="match status" value="1"/>
</dbReference>
<dbReference type="GO" id="GO:0005524">
    <property type="term" value="F:ATP binding"/>
    <property type="evidence" value="ECO:0007669"/>
    <property type="project" value="UniProtKB-UniRule"/>
</dbReference>
<dbReference type="InterPro" id="IPR000212">
    <property type="entry name" value="DNA_helicase_UvrD/REP"/>
</dbReference>
<evidence type="ECO:0000313" key="15">
    <source>
        <dbReference type="EMBL" id="HIQ78011.1"/>
    </source>
</evidence>
<evidence type="ECO:0000256" key="1">
    <source>
        <dbReference type="ARBA" id="ARBA00009922"/>
    </source>
</evidence>
<dbReference type="InterPro" id="IPR027417">
    <property type="entry name" value="P-loop_NTPase"/>
</dbReference>
<evidence type="ECO:0000313" key="16">
    <source>
        <dbReference type="Proteomes" id="UP000824262"/>
    </source>
</evidence>
<keyword evidence="7" id="KW-0413">Isomerase</keyword>
<dbReference type="InterPro" id="IPR014017">
    <property type="entry name" value="DNA_helicase_UvrD-like_C"/>
</dbReference>
<dbReference type="EMBL" id="DVGA01000026">
    <property type="protein sequence ID" value="HIQ78011.1"/>
    <property type="molecule type" value="Genomic_DNA"/>
</dbReference>
<keyword evidence="5 11" id="KW-0067">ATP-binding</keyword>
<feature type="domain" description="UvrD-like helicase C-terminal" evidence="14">
    <location>
        <begin position="341"/>
        <end position="614"/>
    </location>
</feature>
<evidence type="ECO:0000259" key="14">
    <source>
        <dbReference type="PROSITE" id="PS51217"/>
    </source>
</evidence>
<feature type="binding site" evidence="11">
    <location>
        <begin position="44"/>
        <end position="51"/>
    </location>
    <ligand>
        <name>ATP</name>
        <dbReference type="ChEBI" id="CHEBI:30616"/>
    </ligand>
</feature>
<evidence type="ECO:0000256" key="3">
    <source>
        <dbReference type="ARBA" id="ARBA00022801"/>
    </source>
</evidence>
<proteinExistence type="inferred from homology"/>
<dbReference type="EC" id="5.6.2.4" evidence="9"/>
<dbReference type="GO" id="GO:0043138">
    <property type="term" value="F:3'-5' DNA helicase activity"/>
    <property type="evidence" value="ECO:0007669"/>
    <property type="project" value="UniProtKB-EC"/>
</dbReference>
<dbReference type="SUPFAM" id="SSF52540">
    <property type="entry name" value="P-loop containing nucleoside triphosphate hydrolases"/>
    <property type="match status" value="1"/>
</dbReference>
<dbReference type="Gene3D" id="1.10.486.10">
    <property type="entry name" value="PCRA, domain 4"/>
    <property type="match status" value="1"/>
</dbReference>
<evidence type="ECO:0000256" key="12">
    <source>
        <dbReference type="SAM" id="MobiDB-lite"/>
    </source>
</evidence>
<dbReference type="Pfam" id="PF00580">
    <property type="entry name" value="UvrD-helicase"/>
    <property type="match status" value="2"/>
</dbReference>
<dbReference type="InterPro" id="IPR013986">
    <property type="entry name" value="DExx_box_DNA_helicase_dom_sf"/>
</dbReference>
<reference evidence="15" key="1">
    <citation type="submission" date="2020-10" db="EMBL/GenBank/DDBJ databases">
        <authorList>
            <person name="Gilroy R."/>
        </authorList>
    </citation>
    <scope>NUCLEOTIDE SEQUENCE</scope>
    <source>
        <strain evidence="15">ChiBcolR7-354</strain>
    </source>
</reference>
<dbReference type="PROSITE" id="PS51198">
    <property type="entry name" value="UVRD_HELICASE_ATP_BIND"/>
    <property type="match status" value="1"/>
</dbReference>
<accession>A0A9D0ZD08</accession>
<comment type="caution">
    <text evidence="15">The sequence shown here is derived from an EMBL/GenBank/DDBJ whole genome shotgun (WGS) entry which is preliminary data.</text>
</comment>
<dbReference type="AlphaFoldDB" id="A0A9D0ZD08"/>
<dbReference type="CDD" id="cd18807">
    <property type="entry name" value="SF1_C_UvrD"/>
    <property type="match status" value="1"/>
</dbReference>
<dbReference type="Pfam" id="PF21196">
    <property type="entry name" value="PcrA_UvrD_tudor"/>
    <property type="match status" value="1"/>
</dbReference>
<evidence type="ECO:0000256" key="11">
    <source>
        <dbReference type="PROSITE-ProRule" id="PRU00560"/>
    </source>
</evidence>
<evidence type="ECO:0000256" key="8">
    <source>
        <dbReference type="ARBA" id="ARBA00034617"/>
    </source>
</evidence>
<gene>
    <name evidence="15" type="ORF">IAB77_01975</name>
</gene>
<dbReference type="PANTHER" id="PTHR11070:SF2">
    <property type="entry name" value="ATP-DEPENDENT DNA HELICASE SRS2"/>
    <property type="match status" value="1"/>
</dbReference>
<evidence type="ECO:0000256" key="4">
    <source>
        <dbReference type="ARBA" id="ARBA00022806"/>
    </source>
</evidence>
<dbReference type="GO" id="GO:0005829">
    <property type="term" value="C:cytosol"/>
    <property type="evidence" value="ECO:0007669"/>
    <property type="project" value="TreeGrafter"/>
</dbReference>
<evidence type="ECO:0000256" key="5">
    <source>
        <dbReference type="ARBA" id="ARBA00022840"/>
    </source>
</evidence>
<organism evidence="15 16">
    <name type="scientific">Candidatus Scatomorpha intestinavium</name>
    <dbReference type="NCBI Taxonomy" id="2840922"/>
    <lineage>
        <taxon>Bacteria</taxon>
        <taxon>Bacillati</taxon>
        <taxon>Bacillota</taxon>
        <taxon>Clostridia</taxon>
        <taxon>Eubacteriales</taxon>
        <taxon>Candidatus Scatomorpha</taxon>
    </lineage>
</organism>
<dbReference type="GO" id="GO:0016787">
    <property type="term" value="F:hydrolase activity"/>
    <property type="evidence" value="ECO:0007669"/>
    <property type="project" value="UniProtKB-UniRule"/>
</dbReference>
<dbReference type="InterPro" id="IPR014016">
    <property type="entry name" value="UvrD-like_ATP-bd"/>
</dbReference>